<dbReference type="Proteomes" id="UP000061569">
    <property type="component" value="Chromosome"/>
</dbReference>
<protein>
    <submittedName>
        <fullName evidence="1">Uncharacterized protein</fullName>
    </submittedName>
</protein>
<evidence type="ECO:0000313" key="1">
    <source>
        <dbReference type="EMBL" id="ALN57349.1"/>
    </source>
</evidence>
<dbReference type="PATRIC" id="fig|69.6.peg.1966"/>
<name>A0A0S2DFJ0_LYSEN</name>
<dbReference type="STRING" id="69.GLE_1999"/>
<evidence type="ECO:0000313" key="2">
    <source>
        <dbReference type="Proteomes" id="UP000061569"/>
    </source>
</evidence>
<dbReference type="EMBL" id="CP013140">
    <property type="protein sequence ID" value="ALN57349.1"/>
    <property type="molecule type" value="Genomic_DNA"/>
</dbReference>
<dbReference type="KEGG" id="lez:GLE_1999"/>
<organism evidence="1 2">
    <name type="scientific">Lysobacter enzymogenes</name>
    <dbReference type="NCBI Taxonomy" id="69"/>
    <lineage>
        <taxon>Bacteria</taxon>
        <taxon>Pseudomonadati</taxon>
        <taxon>Pseudomonadota</taxon>
        <taxon>Gammaproteobacteria</taxon>
        <taxon>Lysobacterales</taxon>
        <taxon>Lysobacteraceae</taxon>
        <taxon>Lysobacter</taxon>
    </lineage>
</organism>
<dbReference type="AlphaFoldDB" id="A0A0S2DFJ0"/>
<proteinExistence type="predicted"/>
<reference evidence="1 2" key="1">
    <citation type="submission" date="2015-11" db="EMBL/GenBank/DDBJ databases">
        <title>Genome sequences of Lysobacter enzymogenes strain C3 and Lysobacter antibioticus ATCC 29479.</title>
        <authorList>
            <person name="Kobayashi D.Y."/>
        </authorList>
    </citation>
    <scope>NUCLEOTIDE SEQUENCE [LARGE SCALE GENOMIC DNA]</scope>
    <source>
        <strain evidence="1 2">C3</strain>
    </source>
</reference>
<sequence length="49" mass="5209">MSICFAGWLIEAKLNVCPPESRADPLLCKLSAGNGFRSKVAASPDAILF</sequence>
<gene>
    <name evidence="1" type="ORF">GLE_1999</name>
</gene>
<accession>A0A0S2DFJ0</accession>